<organism evidence="1">
    <name type="scientific">Rhizophora mucronata</name>
    <name type="common">Asiatic mangrove</name>
    <dbReference type="NCBI Taxonomy" id="61149"/>
    <lineage>
        <taxon>Eukaryota</taxon>
        <taxon>Viridiplantae</taxon>
        <taxon>Streptophyta</taxon>
        <taxon>Embryophyta</taxon>
        <taxon>Tracheophyta</taxon>
        <taxon>Spermatophyta</taxon>
        <taxon>Magnoliopsida</taxon>
        <taxon>eudicotyledons</taxon>
        <taxon>Gunneridae</taxon>
        <taxon>Pentapetalae</taxon>
        <taxon>rosids</taxon>
        <taxon>fabids</taxon>
        <taxon>Malpighiales</taxon>
        <taxon>Rhizophoraceae</taxon>
        <taxon>Rhizophora</taxon>
    </lineage>
</organism>
<sequence length="19" mass="2333">MQFHWELAPYQTKNNQSIP</sequence>
<accession>A0A2P2QHM2</accession>
<evidence type="ECO:0000313" key="1">
    <source>
        <dbReference type="EMBL" id="MBX66512.1"/>
    </source>
</evidence>
<dbReference type="AlphaFoldDB" id="A0A2P2QHM2"/>
<name>A0A2P2QHM2_RHIMU</name>
<protein>
    <submittedName>
        <fullName evidence="1">Uncharacterized protein</fullName>
    </submittedName>
</protein>
<reference evidence="1" key="1">
    <citation type="submission" date="2018-02" db="EMBL/GenBank/DDBJ databases">
        <title>Rhizophora mucronata_Transcriptome.</title>
        <authorList>
            <person name="Meera S.P."/>
            <person name="Sreeshan A."/>
            <person name="Augustine A."/>
        </authorList>
    </citation>
    <scope>NUCLEOTIDE SEQUENCE</scope>
    <source>
        <tissue evidence="1">Leaf</tissue>
    </source>
</reference>
<proteinExistence type="predicted"/>
<dbReference type="EMBL" id="GGEC01086028">
    <property type="protein sequence ID" value="MBX66512.1"/>
    <property type="molecule type" value="Transcribed_RNA"/>
</dbReference>